<dbReference type="Proteomes" id="UP000184130">
    <property type="component" value="Unassembled WGS sequence"/>
</dbReference>
<dbReference type="AlphaFoldDB" id="A0A1M6YFH8"/>
<evidence type="ECO:0000256" key="1">
    <source>
        <dbReference type="SAM" id="MobiDB-lite"/>
    </source>
</evidence>
<organism evidence="2 3">
    <name type="scientific">Xylanibacter ruminicola</name>
    <name type="common">Prevotella ruminicola</name>
    <dbReference type="NCBI Taxonomy" id="839"/>
    <lineage>
        <taxon>Bacteria</taxon>
        <taxon>Pseudomonadati</taxon>
        <taxon>Bacteroidota</taxon>
        <taxon>Bacteroidia</taxon>
        <taxon>Bacteroidales</taxon>
        <taxon>Prevotellaceae</taxon>
        <taxon>Xylanibacter</taxon>
    </lineage>
</organism>
<accession>A0A1M6YFH8</accession>
<dbReference type="EMBL" id="FRBD01000027">
    <property type="protein sequence ID" value="SHL16775.1"/>
    <property type="molecule type" value="Genomic_DNA"/>
</dbReference>
<reference evidence="2 3" key="1">
    <citation type="submission" date="2016-11" db="EMBL/GenBank/DDBJ databases">
        <authorList>
            <person name="Jaros S."/>
            <person name="Januszkiewicz K."/>
            <person name="Wedrychowicz H."/>
        </authorList>
    </citation>
    <scope>NUCLEOTIDE SEQUENCE [LARGE SCALE GENOMIC DNA]</scope>
    <source>
        <strain evidence="2 3">KHT3</strain>
    </source>
</reference>
<gene>
    <name evidence="2" type="ORF">SAMN05216463_1274</name>
</gene>
<evidence type="ECO:0000313" key="3">
    <source>
        <dbReference type="Proteomes" id="UP000184130"/>
    </source>
</evidence>
<evidence type="ECO:0000313" key="2">
    <source>
        <dbReference type="EMBL" id="SHL16775.1"/>
    </source>
</evidence>
<feature type="compositionally biased region" description="Basic and acidic residues" evidence="1">
    <location>
        <begin position="1"/>
        <end position="14"/>
    </location>
</feature>
<sequence>MIEEKNKKQQIEREELTEEQLGHVSGGKIRRDTF</sequence>
<protein>
    <submittedName>
        <fullName evidence="2">Uncharacterized protein</fullName>
    </submittedName>
</protein>
<name>A0A1M6YFH8_XYLRU</name>
<proteinExistence type="predicted"/>
<feature type="region of interest" description="Disordered" evidence="1">
    <location>
        <begin position="1"/>
        <end position="34"/>
    </location>
</feature>